<evidence type="ECO:0000313" key="2">
    <source>
        <dbReference type="RefSeq" id="XP_075084925.1"/>
    </source>
</evidence>
<sequence length="428" mass="47124">MNRTLVERVRRLLSEAKLPNTFWAEALNIVAYVINLSPVVALDGDVPDRVWFAKDVSYDHLRVSGFDSNLIRSHDAIFFKDQTIEDIDKAEKKGVDFDEIFSPVVKMSSIRVVLGLAAILDLEVEKIHTDENPSDMLTKVVVAHKYEFCRKLACMKPVNSIRIPPEIKLPTRPNIAFSHWYKLSNIFSAGGEDGTLESRTDDGSFSSRTSVRIIQISQISFSTEENISPKKPTTLTEVAKQRELSGNLESESDSKIKKHLSDAKTKELSGNDIFGPPPDVPTRSLAAARSLESKESKDMGELASRTVRTSVMGSNPAGGQSSILFDDEPVGKTTKKIHNQKFAELTGNDIFKGDIPPGSAEKPLSSAKLKEMSGSDIFSDGKIESRDHLGGVRKQPGGKSTISLVLSRQMAIMLICSVSAKFQLLSDQ</sequence>
<reference evidence="1" key="1">
    <citation type="journal article" date="2014" name="Nat. Commun.">
        <title>The tobacco genome sequence and its comparison with those of tomato and potato.</title>
        <authorList>
            <person name="Sierro N."/>
            <person name="Battey J.N."/>
            <person name="Ouadi S."/>
            <person name="Bakaher N."/>
            <person name="Bovet L."/>
            <person name="Willig A."/>
            <person name="Goepfert S."/>
            <person name="Peitsch M.C."/>
            <person name="Ivanov N.V."/>
        </authorList>
    </citation>
    <scope>NUCLEOTIDE SEQUENCE [LARGE SCALE GENOMIC DNA]</scope>
</reference>
<name>A0AC58SIX7_TOBAC</name>
<accession>A0AC58SIX7</accession>
<protein>
    <submittedName>
        <fullName evidence="2">Uncharacterized protein LOC142168159</fullName>
    </submittedName>
</protein>
<proteinExistence type="predicted"/>
<dbReference type="Proteomes" id="UP000790787">
    <property type="component" value="Chromosome 13"/>
</dbReference>
<keyword evidence="1" id="KW-1185">Reference proteome</keyword>
<gene>
    <name evidence="2" type="primary">LOC142168159</name>
</gene>
<evidence type="ECO:0000313" key="1">
    <source>
        <dbReference type="Proteomes" id="UP000790787"/>
    </source>
</evidence>
<dbReference type="RefSeq" id="XP_075084925.1">
    <property type="nucleotide sequence ID" value="XM_075228824.1"/>
</dbReference>
<reference evidence="2" key="2">
    <citation type="submission" date="2025-08" db="UniProtKB">
        <authorList>
            <consortium name="RefSeq"/>
        </authorList>
    </citation>
    <scope>IDENTIFICATION</scope>
    <source>
        <tissue evidence="2">Leaf</tissue>
    </source>
</reference>
<organism evidence="1 2">
    <name type="scientific">Nicotiana tabacum</name>
    <name type="common">Common tobacco</name>
    <dbReference type="NCBI Taxonomy" id="4097"/>
    <lineage>
        <taxon>Eukaryota</taxon>
        <taxon>Viridiplantae</taxon>
        <taxon>Streptophyta</taxon>
        <taxon>Embryophyta</taxon>
        <taxon>Tracheophyta</taxon>
        <taxon>Spermatophyta</taxon>
        <taxon>Magnoliopsida</taxon>
        <taxon>eudicotyledons</taxon>
        <taxon>Gunneridae</taxon>
        <taxon>Pentapetalae</taxon>
        <taxon>asterids</taxon>
        <taxon>lamiids</taxon>
        <taxon>Solanales</taxon>
        <taxon>Solanaceae</taxon>
        <taxon>Nicotianoideae</taxon>
        <taxon>Nicotianeae</taxon>
        <taxon>Nicotiana</taxon>
    </lineage>
</organism>